<dbReference type="Pfam" id="PF11739">
    <property type="entry name" value="YdbH-like"/>
    <property type="match status" value="2"/>
</dbReference>
<name>A0A849VGF7_9GAMM</name>
<keyword evidence="3" id="KW-1185">Reference proteome</keyword>
<keyword evidence="1" id="KW-0175">Coiled coil</keyword>
<dbReference type="Proteomes" id="UP000586305">
    <property type="component" value="Unassembled WGS sequence"/>
</dbReference>
<protein>
    <recommendedName>
        <fullName evidence="4">Dicarboxylate transport</fullName>
    </recommendedName>
</protein>
<evidence type="ECO:0000313" key="3">
    <source>
        <dbReference type="Proteomes" id="UP000586305"/>
    </source>
</evidence>
<reference evidence="2 3" key="1">
    <citation type="submission" date="2020-04" db="EMBL/GenBank/DDBJ databases">
        <title>Pseudoalteromonas caenipelagi sp. nov., isolated from a tidal flat.</title>
        <authorList>
            <person name="Park S."/>
            <person name="Yoon J.-H."/>
        </authorList>
    </citation>
    <scope>NUCLEOTIDE SEQUENCE [LARGE SCALE GENOMIC DNA]</scope>
    <source>
        <strain evidence="2 3">JBTF-M23</strain>
    </source>
</reference>
<dbReference type="RefSeq" id="WP_171627426.1">
    <property type="nucleotide sequence ID" value="NZ_JABBPG010000009.1"/>
</dbReference>
<evidence type="ECO:0008006" key="4">
    <source>
        <dbReference type="Google" id="ProtNLM"/>
    </source>
</evidence>
<dbReference type="InterPro" id="IPR021730">
    <property type="entry name" value="YdbH"/>
</dbReference>
<dbReference type="EMBL" id="JABBPG010000009">
    <property type="protein sequence ID" value="NOU52366.1"/>
    <property type="molecule type" value="Genomic_DNA"/>
</dbReference>
<gene>
    <name evidence="2" type="ORF">HG263_17735</name>
</gene>
<organism evidence="2 3">
    <name type="scientific">Pseudoalteromonas caenipelagi</name>
    <dbReference type="NCBI Taxonomy" id="2726988"/>
    <lineage>
        <taxon>Bacteria</taxon>
        <taxon>Pseudomonadati</taxon>
        <taxon>Pseudomonadota</taxon>
        <taxon>Gammaproteobacteria</taxon>
        <taxon>Alteromonadales</taxon>
        <taxon>Pseudoalteromonadaceae</taxon>
        <taxon>Pseudoalteromonas</taxon>
    </lineage>
</organism>
<evidence type="ECO:0000313" key="2">
    <source>
        <dbReference type="EMBL" id="NOU52366.1"/>
    </source>
</evidence>
<evidence type="ECO:0000256" key="1">
    <source>
        <dbReference type="SAM" id="Coils"/>
    </source>
</evidence>
<sequence>MIVKFFKWLIVILCCLFLVLYIARERLAVMIADHYLAPHQSSVSCLNWSFNSWKQIKVEQLCLDNQHVSLRVENMQITRERIHVANVIAQLVLSSDDTPKQQQTIWQPLQLNLPNRPLLSIDNMTITSDKAISALLPQKLNVSLQENKLNHFLLSGDVHSEVIVQDKEITVDLKLSSPALQSKLPVQITSLQGIAHASYFGDRVDLNIKHTVAAQLEHAKCHVQVTSQGSGELSFDINQQNLIADLSNADILLEPNECNVLQKEPYSEQLGAMLNQPWHVSIPSQLSWQGTSLTTERLRLSSRDRETTIQANATSIDSQTAHVSAAISIAHQSNRLGKLRVEAPIEVMGGQVKGTGELEYYSDTLPVLPIQAQSIKLGGRIGFDVGANQSQLHLDVHGSVGQASYDDVNMQSGNVTINAQVTVADQVSIEGKLIVQTDELNYQQLRAQNSQLQLEVDIAKDQQLALSGSLTNQLLHSQSIQVRGMSSQFALSGNIGKGEVFTKLSAQTKLSSLKTPKLEVNNINIDSQGQQSRAGVYEHFITGGTVEAVLKHQYSQLAHPYQLAVTAKPIVSLQPVVNGFEPKLKLVQGDIAAQAKGDFNLQNADFSVQVTDLSILYDTHYVDKINTVITGQYSSGKINIPSSKVLIGQVRSGVVLSNLSTVLHVENDEAYLSAINASMFDGNVGAERLNLSLQPQLVQVKAQSLDLGLIAHAGRDAGIELNGKVSGVFPMSIADSTVSIEQGQLFSTGEGKLQVAQNASIEALKAQQPSLKSVIGVLDDLTIDKLNSDVALTPDGWLTLGVQIVGENKQQSQPVNFNYTHKENIFTLFRALRLSDEITQKVENALTKQEQSQ</sequence>
<accession>A0A849VGF7</accession>
<proteinExistence type="predicted"/>
<comment type="caution">
    <text evidence="2">The sequence shown here is derived from an EMBL/GenBank/DDBJ whole genome shotgun (WGS) entry which is preliminary data.</text>
</comment>
<dbReference type="AlphaFoldDB" id="A0A849VGF7"/>
<feature type="coiled-coil region" evidence="1">
    <location>
        <begin position="435"/>
        <end position="462"/>
    </location>
</feature>